<accession>A2G273</accession>
<name>A2G273_TRIV3</name>
<reference evidence="3" key="1">
    <citation type="submission" date="2006-10" db="EMBL/GenBank/DDBJ databases">
        <authorList>
            <person name="Amadeo P."/>
            <person name="Zhao Q."/>
            <person name="Wortman J."/>
            <person name="Fraser-Liggett C."/>
            <person name="Carlton J."/>
        </authorList>
    </citation>
    <scope>NUCLEOTIDE SEQUENCE</scope>
    <source>
        <strain evidence="3">G3</strain>
    </source>
</reference>
<dbReference type="InterPro" id="IPR045810">
    <property type="entry name" value="eIF3h_C"/>
</dbReference>
<dbReference type="GO" id="GO:0006413">
    <property type="term" value="P:translational initiation"/>
    <property type="evidence" value="ECO:0000318"/>
    <property type="project" value="GO_Central"/>
</dbReference>
<dbReference type="STRING" id="5722.A2G273"/>
<dbReference type="OrthoDB" id="10265695at2759"/>
<dbReference type="Gene3D" id="3.40.140.10">
    <property type="entry name" value="Cytidine Deaminase, domain 2"/>
    <property type="match status" value="1"/>
</dbReference>
<sequence length="329" mass="38037">MENKTPDSITISPRAIFEIIKDIQSGRSGSDAQGYLYGLPENPIEVTSAFPAYSLKAEPSETADDIVKEEYRNSIKNFQKTHLEELKALNCDYEHVGRYTSRNVGGRIHFRDLNRQWEEQVETSSDLFTLVVTINGSSLSTRAFRVSEEACEFMKEHDINEIGYIDPVFFYDRFVQELQVTFALTKLDEALIQEMLSRFNLISDVFILRDMNAMQDQMIQIYDSLDKIKDEVTKATADKFKIEENRAARKQWVDERKEKNLSRIAHKLEPLPLEDVDKEIPKLDQSRKRDAIDNIYDFKARADAILAELKDEEKKIDTLSSLSAQTEKK</sequence>
<dbReference type="AlphaFoldDB" id="A2G273"/>
<reference evidence="3" key="2">
    <citation type="journal article" date="2007" name="Science">
        <title>Draft genome sequence of the sexually transmitted pathogen Trichomonas vaginalis.</title>
        <authorList>
            <person name="Carlton J.M."/>
            <person name="Hirt R.P."/>
            <person name="Silva J.C."/>
            <person name="Delcher A.L."/>
            <person name="Schatz M."/>
            <person name="Zhao Q."/>
            <person name="Wortman J.R."/>
            <person name="Bidwell S.L."/>
            <person name="Alsmark U.C.M."/>
            <person name="Besteiro S."/>
            <person name="Sicheritz-Ponten T."/>
            <person name="Noel C.J."/>
            <person name="Dacks J.B."/>
            <person name="Foster P.G."/>
            <person name="Simillion C."/>
            <person name="Van de Peer Y."/>
            <person name="Miranda-Saavedra D."/>
            <person name="Barton G.J."/>
            <person name="Westrop G.D."/>
            <person name="Mueller S."/>
            <person name="Dessi D."/>
            <person name="Fiori P.L."/>
            <person name="Ren Q."/>
            <person name="Paulsen I."/>
            <person name="Zhang H."/>
            <person name="Bastida-Corcuera F.D."/>
            <person name="Simoes-Barbosa A."/>
            <person name="Brown M.T."/>
            <person name="Hayes R.D."/>
            <person name="Mukherjee M."/>
            <person name="Okumura C.Y."/>
            <person name="Schneider R."/>
            <person name="Smith A.J."/>
            <person name="Vanacova S."/>
            <person name="Villalvazo M."/>
            <person name="Haas B.J."/>
            <person name="Pertea M."/>
            <person name="Feldblyum T.V."/>
            <person name="Utterback T.R."/>
            <person name="Shu C.L."/>
            <person name="Osoegawa K."/>
            <person name="de Jong P.J."/>
            <person name="Hrdy I."/>
            <person name="Horvathova L."/>
            <person name="Zubacova Z."/>
            <person name="Dolezal P."/>
            <person name="Malik S.B."/>
            <person name="Logsdon J.M. Jr."/>
            <person name="Henze K."/>
            <person name="Gupta A."/>
            <person name="Wang C.C."/>
            <person name="Dunne R.L."/>
            <person name="Upcroft J.A."/>
            <person name="Upcroft P."/>
            <person name="White O."/>
            <person name="Salzberg S.L."/>
            <person name="Tang P."/>
            <person name="Chiu C.-H."/>
            <person name="Lee Y.-S."/>
            <person name="Embley T.M."/>
            <person name="Coombs G.H."/>
            <person name="Mottram J.C."/>
            <person name="Tachezy J."/>
            <person name="Fraser-Liggett C.M."/>
            <person name="Johnson P.J."/>
        </authorList>
    </citation>
    <scope>NUCLEOTIDE SEQUENCE [LARGE SCALE GENOMIC DNA]</scope>
    <source>
        <strain evidence="3">G3</strain>
    </source>
</reference>
<dbReference type="Pfam" id="PF19445">
    <property type="entry name" value="eIF3h_C"/>
    <property type="match status" value="1"/>
</dbReference>
<dbReference type="RefSeq" id="XP_001301681.1">
    <property type="nucleotide sequence ID" value="XM_001301680.1"/>
</dbReference>
<evidence type="ECO:0000256" key="1">
    <source>
        <dbReference type="SAM" id="Coils"/>
    </source>
</evidence>
<dbReference type="CDD" id="cd08065">
    <property type="entry name" value="MPN_eIF3h"/>
    <property type="match status" value="1"/>
</dbReference>
<feature type="coiled-coil region" evidence="1">
    <location>
        <begin position="302"/>
        <end position="329"/>
    </location>
</feature>
<dbReference type="SMR" id="A2G273"/>
<dbReference type="InParanoid" id="A2G273"/>
<feature type="domain" description="JAB1/MPN/MOV34 metalloenzyme" evidence="2">
    <location>
        <begin position="8"/>
        <end position="149"/>
    </location>
</feature>
<keyword evidence="1" id="KW-0175">Coiled coil</keyword>
<dbReference type="GO" id="GO:0008237">
    <property type="term" value="F:metallopeptidase activity"/>
    <property type="evidence" value="ECO:0000318"/>
    <property type="project" value="GO_Central"/>
</dbReference>
<dbReference type="GO" id="GO:0003743">
    <property type="term" value="F:translation initiation factor activity"/>
    <property type="evidence" value="ECO:0007669"/>
    <property type="project" value="InterPro"/>
</dbReference>
<dbReference type="EMBL" id="DS114270">
    <property type="protein sequence ID" value="EAX88751.1"/>
    <property type="molecule type" value="Genomic_DNA"/>
</dbReference>
<dbReference type="VEuPathDB" id="TrichDB:TVAG_105990"/>
<dbReference type="GO" id="GO:0005852">
    <property type="term" value="C:eukaryotic translation initiation factor 3 complex"/>
    <property type="evidence" value="ECO:0000318"/>
    <property type="project" value="GO_Central"/>
</dbReference>
<evidence type="ECO:0000313" key="3">
    <source>
        <dbReference type="EMBL" id="EAX88751.1"/>
    </source>
</evidence>
<gene>
    <name evidence="3" type="ORF">TVAG_105990</name>
</gene>
<protein>
    <recommendedName>
        <fullName evidence="2">JAB1/MPN/MOV34 metalloenzyme domain-containing protein</fullName>
    </recommendedName>
</protein>
<dbReference type="Proteomes" id="UP000001542">
    <property type="component" value="Unassembled WGS sequence"/>
</dbReference>
<evidence type="ECO:0000313" key="4">
    <source>
        <dbReference type="Proteomes" id="UP000001542"/>
    </source>
</evidence>
<dbReference type="VEuPathDB" id="TrichDB:TVAGG3_0596580"/>
<dbReference type="InterPro" id="IPR000555">
    <property type="entry name" value="JAMM/MPN+_dom"/>
</dbReference>
<dbReference type="SMART" id="SM00232">
    <property type="entry name" value="JAB_MPN"/>
    <property type="match status" value="1"/>
</dbReference>
<dbReference type="KEGG" id="tva:4746413"/>
<keyword evidence="4" id="KW-1185">Reference proteome</keyword>
<dbReference type="GO" id="GO:0016282">
    <property type="term" value="C:eukaryotic 43S preinitiation complex"/>
    <property type="evidence" value="ECO:0000318"/>
    <property type="project" value="GO_Central"/>
</dbReference>
<evidence type="ECO:0000259" key="2">
    <source>
        <dbReference type="SMART" id="SM00232"/>
    </source>
</evidence>
<organism evidence="3 4">
    <name type="scientific">Trichomonas vaginalis (strain ATCC PRA-98 / G3)</name>
    <dbReference type="NCBI Taxonomy" id="412133"/>
    <lineage>
        <taxon>Eukaryota</taxon>
        <taxon>Metamonada</taxon>
        <taxon>Parabasalia</taxon>
        <taxon>Trichomonadida</taxon>
        <taxon>Trichomonadidae</taxon>
        <taxon>Trichomonas</taxon>
    </lineage>
</organism>
<dbReference type="InterPro" id="IPR027524">
    <property type="entry name" value="eIF3h"/>
</dbReference>
<proteinExistence type="predicted"/>